<sequence>MFPRNGRSVVSDVDRRWLREAVETSRLCVPSKTAYAVGAVIVSADGREISRGHSRDQGPVVHAEQSALMRLGTSAGDLSGVTMYSSMEPCTSRRSAPATCCDLIIAAGIGRVVLALPEPPTFVKCVGIAMLSGVGIEVVTVPELAAEVMAINAALLEVPAIPGTAEAT</sequence>
<dbReference type="Gene3D" id="3.40.140.10">
    <property type="entry name" value="Cytidine Deaminase, domain 2"/>
    <property type="match status" value="1"/>
</dbReference>
<dbReference type="SUPFAM" id="SSF53927">
    <property type="entry name" value="Cytidine deaminase-like"/>
    <property type="match status" value="1"/>
</dbReference>
<evidence type="ECO:0000259" key="1">
    <source>
        <dbReference type="PROSITE" id="PS51747"/>
    </source>
</evidence>
<reference evidence="2" key="1">
    <citation type="submission" date="2021-03" db="EMBL/GenBank/DDBJ databases">
        <title>X isolated from Micromonospora tulbaghiae.</title>
        <authorList>
            <person name="Stennett H.L."/>
        </authorList>
    </citation>
    <scope>NUCLEOTIDE SEQUENCE</scope>
    <source>
        <strain evidence="2">28M1-20</strain>
    </source>
</reference>
<dbReference type="Proteomes" id="UP000669887">
    <property type="component" value="Unassembled WGS sequence"/>
</dbReference>
<dbReference type="PANTHER" id="PTHR11079:SF162">
    <property type="entry name" value="RIBOFLAVIN BIOSYNTHESIS PROTEIN PYRD, CHLOROPLASTIC"/>
    <property type="match status" value="1"/>
</dbReference>
<dbReference type="Pfam" id="PF00383">
    <property type="entry name" value="dCMP_cyt_deam_1"/>
    <property type="match status" value="1"/>
</dbReference>
<proteinExistence type="predicted"/>
<evidence type="ECO:0000313" key="3">
    <source>
        <dbReference type="Proteomes" id="UP000669887"/>
    </source>
</evidence>
<dbReference type="GO" id="GO:0008835">
    <property type="term" value="F:diaminohydroxyphosphoribosylaminopyrimidine deaminase activity"/>
    <property type="evidence" value="ECO:0007669"/>
    <property type="project" value="TreeGrafter"/>
</dbReference>
<protein>
    <submittedName>
        <fullName evidence="2">dCMP deaminase</fullName>
    </submittedName>
</protein>
<dbReference type="InterPro" id="IPR016193">
    <property type="entry name" value="Cytidine_deaminase-like"/>
</dbReference>
<dbReference type="PANTHER" id="PTHR11079">
    <property type="entry name" value="CYTOSINE DEAMINASE FAMILY MEMBER"/>
    <property type="match status" value="1"/>
</dbReference>
<dbReference type="PROSITE" id="PS51747">
    <property type="entry name" value="CYT_DCMP_DEAMINASES_2"/>
    <property type="match status" value="1"/>
</dbReference>
<evidence type="ECO:0000313" key="2">
    <source>
        <dbReference type="EMBL" id="MBO4142123.1"/>
    </source>
</evidence>
<organism evidence="2 3">
    <name type="scientific">Micromonospora tulbaghiae</name>
    <dbReference type="NCBI Taxonomy" id="479978"/>
    <lineage>
        <taxon>Bacteria</taxon>
        <taxon>Bacillati</taxon>
        <taxon>Actinomycetota</taxon>
        <taxon>Actinomycetes</taxon>
        <taxon>Micromonosporales</taxon>
        <taxon>Micromonosporaceae</taxon>
        <taxon>Micromonospora</taxon>
    </lineage>
</organism>
<dbReference type="InterPro" id="IPR002125">
    <property type="entry name" value="CMP_dCMP_dom"/>
</dbReference>
<comment type="caution">
    <text evidence="2">The sequence shown here is derived from an EMBL/GenBank/DDBJ whole genome shotgun (WGS) entry which is preliminary data.</text>
</comment>
<feature type="domain" description="CMP/dCMP-type deaminase" evidence="1">
    <location>
        <begin position="12"/>
        <end position="125"/>
    </location>
</feature>
<name>A0AAW4JQN6_9ACTN</name>
<gene>
    <name evidence="2" type="ORF">J5U46_18375</name>
</gene>
<dbReference type="AlphaFoldDB" id="A0AAW4JQN6"/>
<accession>A0AAW4JQN6</accession>
<dbReference type="EMBL" id="JAGFVQ010000036">
    <property type="protein sequence ID" value="MBO4142123.1"/>
    <property type="molecule type" value="Genomic_DNA"/>
</dbReference>